<dbReference type="SUPFAM" id="SSF81296">
    <property type="entry name" value="E set domains"/>
    <property type="match status" value="1"/>
</dbReference>
<protein>
    <submittedName>
        <fullName evidence="3">Type I pullulanase</fullName>
        <ecNumber evidence="3">3.2.1.41</ecNumber>
    </submittedName>
</protein>
<dbReference type="CDD" id="cd02860">
    <property type="entry name" value="E_set_Pullulanase"/>
    <property type="match status" value="1"/>
</dbReference>
<dbReference type="AlphaFoldDB" id="A0A4R5VS04"/>
<dbReference type="InterPro" id="IPR006047">
    <property type="entry name" value="GH13_cat_dom"/>
</dbReference>
<organism evidence="3 4">
    <name type="scientific">Bacillus salipaludis</name>
    <dbReference type="NCBI Taxonomy" id="2547811"/>
    <lineage>
        <taxon>Bacteria</taxon>
        <taxon>Bacillati</taxon>
        <taxon>Bacillota</taxon>
        <taxon>Bacilli</taxon>
        <taxon>Bacillales</taxon>
        <taxon>Bacillaceae</taxon>
        <taxon>Bacillus</taxon>
    </lineage>
</organism>
<proteinExistence type="inferred from homology"/>
<name>A0A4R5VS04_9BACI</name>
<dbReference type="Gene3D" id="2.60.40.1180">
    <property type="entry name" value="Golgi alpha-mannosidase II"/>
    <property type="match status" value="1"/>
</dbReference>
<dbReference type="InterPro" id="IPR004193">
    <property type="entry name" value="Glyco_hydro_13_N"/>
</dbReference>
<dbReference type="Pfam" id="PF00128">
    <property type="entry name" value="Alpha-amylase"/>
    <property type="match status" value="1"/>
</dbReference>
<dbReference type="EC" id="3.2.1.41" evidence="3"/>
<dbReference type="InterPro" id="IPR040697">
    <property type="entry name" value="PulA_N1"/>
</dbReference>
<dbReference type="InterPro" id="IPR017853">
    <property type="entry name" value="GH"/>
</dbReference>
<evidence type="ECO:0000256" key="1">
    <source>
        <dbReference type="ARBA" id="ARBA00008061"/>
    </source>
</evidence>
<dbReference type="Gene3D" id="2.60.40.2320">
    <property type="match status" value="1"/>
</dbReference>
<evidence type="ECO:0000313" key="3">
    <source>
        <dbReference type="EMBL" id="TDK61425.1"/>
    </source>
</evidence>
<dbReference type="SUPFAM" id="SSF51445">
    <property type="entry name" value="(Trans)glycosidases"/>
    <property type="match status" value="1"/>
</dbReference>
<dbReference type="InterPro" id="IPR013783">
    <property type="entry name" value="Ig-like_fold"/>
</dbReference>
<dbReference type="InterPro" id="IPR013780">
    <property type="entry name" value="Glyco_hydro_b"/>
</dbReference>
<accession>A0A4R5VS04</accession>
<dbReference type="Gene3D" id="2.60.40.10">
    <property type="entry name" value="Immunoglobulins"/>
    <property type="match status" value="1"/>
</dbReference>
<evidence type="ECO:0000259" key="2">
    <source>
        <dbReference type="SMART" id="SM00642"/>
    </source>
</evidence>
<dbReference type="PANTHER" id="PTHR43002">
    <property type="entry name" value="GLYCOGEN DEBRANCHING ENZYME"/>
    <property type="match status" value="1"/>
</dbReference>
<keyword evidence="3" id="KW-0378">Hydrolase</keyword>
<gene>
    <name evidence="3" type="primary">pulA</name>
    <name evidence="3" type="ORF">E2K98_11020</name>
</gene>
<comment type="similarity">
    <text evidence="1">Belongs to the glycosyl hydrolase 13 family.</text>
</comment>
<dbReference type="NCBIfam" id="TIGR02104">
    <property type="entry name" value="pulA_typeI"/>
    <property type="match status" value="1"/>
</dbReference>
<dbReference type="Pfam" id="PF02922">
    <property type="entry name" value="CBM_48"/>
    <property type="match status" value="1"/>
</dbReference>
<dbReference type="InterPro" id="IPR014756">
    <property type="entry name" value="Ig_E-set"/>
</dbReference>
<dbReference type="GO" id="GO:0005975">
    <property type="term" value="P:carbohydrate metabolic process"/>
    <property type="evidence" value="ECO:0007669"/>
    <property type="project" value="InterPro"/>
</dbReference>
<dbReference type="CDD" id="cd11341">
    <property type="entry name" value="AmyAc_Pullulanase_LD-like"/>
    <property type="match status" value="1"/>
</dbReference>
<dbReference type="Pfam" id="PF17999">
    <property type="entry name" value="PulA_N1"/>
    <property type="match status" value="1"/>
</dbReference>
<reference evidence="3 4" key="1">
    <citation type="submission" date="2019-03" db="EMBL/GenBank/DDBJ databases">
        <title>Bacillus niacini sp. nov. a Nicotinate-Metabolizing Mesophile Isolated from Soil.</title>
        <authorList>
            <person name="Zhang G."/>
        </authorList>
    </citation>
    <scope>NUCLEOTIDE SEQUENCE [LARGE SCALE GENOMIC DNA]</scope>
    <source>
        <strain evidence="3 4">WN066</strain>
    </source>
</reference>
<keyword evidence="3" id="KW-0326">Glycosidase</keyword>
<sequence>MISSERNFLAYLDEMKIIAILLPLSYYQGMSATFSISDGIKTQPLKILEKRRIENNNKYVCQLADEISFGKVYWIMDEHGGKTDLQIGAVIRTELFDKKYYYDGDDLGAKCTETYTQFKLWAPTATQVKVKLRQPQGPYAEIVKMKRHDRGVWSAIVHRDLDYHHYTFLVLVNQVWQEAVDPYATAVSVNGERGVIVKLEKTARPKIPLPELENPVDAIIYETHIRDFTIHPNSGVRHKGLYLGAGEIDTKRKEGDVTGLSYLKDLGITHIEFLPFHDFAGVNELEAKKEYNWGYNPVHFNAPDGSYATDPTDPYSRIKELKQLIDQVHYKGLKVIMDVVYNHVYSRENSPFEKIVPGYYFRHNEFGMPSNGTGVGNDIASERKMVRKFILDSIRFWLEKYHIDGFRFDLMGILDVETMSEVRKMCDRLAKGILLIGEGWNLNTPLPLDKKAIIQNQSKLPTIAQFNDKFRDTIKGSTFNLFDKGYAFGNEHHYEAAADLIAGSVGVLKKENKLFNEPSQTVNYVECHDNHTMWDKLLACYRTEDESIRIKYHLLATALVILSQGVPFLHSGQEFFRTKQGEGNSYRSPDFINQMDWNRKSRYINSVQYIKGLIEIRKKLSCFRLRTAEEIRSSMKQSPLHAPLITFVYQNKNGEYREVILAINPRKNEEIISLPEGEWYVLADHYEAGISMSKRISGGEIKIQPISINIFAKK</sequence>
<evidence type="ECO:0000313" key="4">
    <source>
        <dbReference type="Proteomes" id="UP000295132"/>
    </source>
</evidence>
<dbReference type="Gene3D" id="3.20.20.80">
    <property type="entry name" value="Glycosidases"/>
    <property type="match status" value="1"/>
</dbReference>
<dbReference type="RefSeq" id="WP_133334296.1">
    <property type="nucleotide sequence ID" value="NZ_SMYO01000005.1"/>
</dbReference>
<dbReference type="GO" id="GO:0051060">
    <property type="term" value="F:pullulanase activity"/>
    <property type="evidence" value="ECO:0007669"/>
    <property type="project" value="UniProtKB-EC"/>
</dbReference>
<dbReference type="InterPro" id="IPR011840">
    <property type="entry name" value="PulA_typeI"/>
</dbReference>
<dbReference type="SMART" id="SM00642">
    <property type="entry name" value="Aamy"/>
    <property type="match status" value="1"/>
</dbReference>
<dbReference type="Proteomes" id="UP000295132">
    <property type="component" value="Unassembled WGS sequence"/>
</dbReference>
<dbReference type="EMBL" id="SMYO01000005">
    <property type="protein sequence ID" value="TDK61425.1"/>
    <property type="molecule type" value="Genomic_DNA"/>
</dbReference>
<feature type="domain" description="Glycosyl hydrolase family 13 catalytic" evidence="2">
    <location>
        <begin position="247"/>
        <end position="617"/>
    </location>
</feature>
<comment type="caution">
    <text evidence="3">The sequence shown here is derived from an EMBL/GenBank/DDBJ whole genome shotgun (WGS) entry which is preliminary data.</text>
</comment>